<gene>
    <name evidence="1" type="ORF">ACFYXQ_00910</name>
</gene>
<keyword evidence="2" id="KW-1185">Reference proteome</keyword>
<evidence type="ECO:0000313" key="1">
    <source>
        <dbReference type="EMBL" id="MFF3566321.1"/>
    </source>
</evidence>
<proteinExistence type="predicted"/>
<comment type="caution">
    <text evidence="1">The sequence shown here is derived from an EMBL/GenBank/DDBJ whole genome shotgun (WGS) entry which is preliminary data.</text>
</comment>
<organism evidence="1 2">
    <name type="scientific">Nocardia jiangxiensis</name>
    <dbReference type="NCBI Taxonomy" id="282685"/>
    <lineage>
        <taxon>Bacteria</taxon>
        <taxon>Bacillati</taxon>
        <taxon>Actinomycetota</taxon>
        <taxon>Actinomycetes</taxon>
        <taxon>Mycobacteriales</taxon>
        <taxon>Nocardiaceae</taxon>
        <taxon>Nocardia</taxon>
    </lineage>
</organism>
<reference evidence="1 2" key="1">
    <citation type="submission" date="2024-10" db="EMBL/GenBank/DDBJ databases">
        <title>The Natural Products Discovery Center: Release of the First 8490 Sequenced Strains for Exploring Actinobacteria Biosynthetic Diversity.</title>
        <authorList>
            <person name="Kalkreuter E."/>
            <person name="Kautsar S.A."/>
            <person name="Yang D."/>
            <person name="Bader C.D."/>
            <person name="Teijaro C.N."/>
            <person name="Fluegel L."/>
            <person name="Davis C.M."/>
            <person name="Simpson J.R."/>
            <person name="Lauterbach L."/>
            <person name="Steele A.D."/>
            <person name="Gui C."/>
            <person name="Meng S."/>
            <person name="Li G."/>
            <person name="Viehrig K."/>
            <person name="Ye F."/>
            <person name="Su P."/>
            <person name="Kiefer A.F."/>
            <person name="Nichols A."/>
            <person name="Cepeda A.J."/>
            <person name="Yan W."/>
            <person name="Fan B."/>
            <person name="Jiang Y."/>
            <person name="Adhikari A."/>
            <person name="Zheng C.-J."/>
            <person name="Schuster L."/>
            <person name="Cowan T.M."/>
            <person name="Smanski M.J."/>
            <person name="Chevrette M.G."/>
            <person name="De Carvalho L.P.S."/>
            <person name="Shen B."/>
        </authorList>
    </citation>
    <scope>NUCLEOTIDE SEQUENCE [LARGE SCALE GENOMIC DNA]</scope>
    <source>
        <strain evidence="1 2">NPDC002593</strain>
    </source>
</reference>
<dbReference type="RefSeq" id="WP_083895986.1">
    <property type="nucleotide sequence ID" value="NZ_JBIAQY010000001.1"/>
</dbReference>
<name>A0ABW6RQQ3_9NOCA</name>
<sequence>MATRNPTLIALSGLPGVGKTTLARRLSAELDAVHVRLDTIEAALTASGMVERAGGWTAAPDAGYRVAYALARDHLEAGHDVVADSVNPLAITRHAWADCAQAGHAALVNIEVICSDRAIHKHRIESRTSDLDGLTVPTWQQVEERTYEPWPTSVLRVDTATGIDQPVELIAAALCGQRIRSSRWQAMPAAFSHTEQ</sequence>
<dbReference type="Pfam" id="PF13671">
    <property type="entry name" value="AAA_33"/>
    <property type="match status" value="1"/>
</dbReference>
<dbReference type="Gene3D" id="3.40.50.300">
    <property type="entry name" value="P-loop containing nucleotide triphosphate hydrolases"/>
    <property type="match status" value="1"/>
</dbReference>
<protein>
    <submittedName>
        <fullName evidence="1">AAA family ATPase</fullName>
    </submittedName>
</protein>
<dbReference type="Proteomes" id="UP001601992">
    <property type="component" value="Unassembled WGS sequence"/>
</dbReference>
<dbReference type="PANTHER" id="PTHR37807:SF3">
    <property type="entry name" value="OS07G0160300 PROTEIN"/>
    <property type="match status" value="1"/>
</dbReference>
<dbReference type="PANTHER" id="PTHR37807">
    <property type="entry name" value="OS07G0160300 PROTEIN"/>
    <property type="match status" value="1"/>
</dbReference>
<dbReference type="EMBL" id="JBIAQY010000001">
    <property type="protein sequence ID" value="MFF3566321.1"/>
    <property type="molecule type" value="Genomic_DNA"/>
</dbReference>
<accession>A0ABW6RQQ3</accession>
<dbReference type="SUPFAM" id="SSF52540">
    <property type="entry name" value="P-loop containing nucleoside triphosphate hydrolases"/>
    <property type="match status" value="1"/>
</dbReference>
<evidence type="ECO:0000313" key="2">
    <source>
        <dbReference type="Proteomes" id="UP001601992"/>
    </source>
</evidence>
<dbReference type="InterPro" id="IPR027417">
    <property type="entry name" value="P-loop_NTPase"/>
</dbReference>